<dbReference type="AlphaFoldDB" id="A0A2H4S6R7"/>
<dbReference type="VEuPathDB" id="FungiDB:CCM_06128"/>
<sequence length="411" mass="44003">MASSTELTTTVSPTALATMTTSYNQTESSHMLVSMTTPFSMSPGCFDIVWAGGSEENGANQSVPQLTQNLDNVYHDSCWPDGEFHASYSPAVCPSGWTYYSIIAGDPTETILQWTSSTGASTSSIVTSYTSQISALCCPSGFTMDVVTWSRDTHIPHPCYRTITSGELSLIVTNETNGVPTPFDGAATLVVPTPLTVFWHASDASTLTPRPPDLPENSFAPSWVPGQPVVFQNELQYDDSPRTTRLATGVFAAVIAVPIIIFLAILGCCICCFRYRRRREKREIAKEQEESQALAVERTSTQERTPNQSTDGEAEGVEQGRRREAAAVPVAAGSSVTAGQRSPPDAQPHAADELPAGNTIVHSLSGISKPPYPGLPTHGFDGIEEPPPYAEAAPSYPIHARPAPTLPTPPT</sequence>
<dbReference type="EMBL" id="CP023322">
    <property type="protein sequence ID" value="ATY58779.1"/>
    <property type="molecule type" value="Genomic_DNA"/>
</dbReference>
<name>A0A2H4S6R7_CORMI</name>
<dbReference type="OrthoDB" id="4364105at2759"/>
<keyword evidence="2" id="KW-0472">Membrane</keyword>
<organism evidence="3 4">
    <name type="scientific">Cordyceps militaris</name>
    <name type="common">Caterpillar fungus</name>
    <name type="synonym">Clavaria militaris</name>
    <dbReference type="NCBI Taxonomy" id="73501"/>
    <lineage>
        <taxon>Eukaryota</taxon>
        <taxon>Fungi</taxon>
        <taxon>Dikarya</taxon>
        <taxon>Ascomycota</taxon>
        <taxon>Pezizomycotina</taxon>
        <taxon>Sordariomycetes</taxon>
        <taxon>Hypocreomycetidae</taxon>
        <taxon>Hypocreales</taxon>
        <taxon>Cordycipitaceae</taxon>
        <taxon>Cordyceps</taxon>
    </lineage>
</organism>
<feature type="region of interest" description="Disordered" evidence="1">
    <location>
        <begin position="284"/>
        <end position="411"/>
    </location>
</feature>
<accession>A0A2H4S6R7</accession>
<evidence type="ECO:0000313" key="4">
    <source>
        <dbReference type="Proteomes" id="UP000323067"/>
    </source>
</evidence>
<keyword evidence="2" id="KW-0812">Transmembrane</keyword>
<reference evidence="3 4" key="1">
    <citation type="journal article" date="2017" name="BMC Genomics">
        <title>Chromosome level assembly and secondary metabolite potential of the parasitic fungus Cordyceps militaris.</title>
        <authorList>
            <person name="Kramer G.J."/>
            <person name="Nodwell J.R."/>
        </authorList>
    </citation>
    <scope>NUCLEOTIDE SEQUENCE [LARGE SCALE GENOMIC DNA]</scope>
    <source>
        <strain evidence="3 4">ATCC 34164</strain>
    </source>
</reference>
<dbReference type="Proteomes" id="UP000323067">
    <property type="component" value="Chromosome iv"/>
</dbReference>
<evidence type="ECO:0000256" key="2">
    <source>
        <dbReference type="SAM" id="Phobius"/>
    </source>
</evidence>
<gene>
    <name evidence="3" type="ORF">A9K55_003490</name>
</gene>
<protein>
    <submittedName>
        <fullName evidence="3">Uncharacterized protein</fullName>
    </submittedName>
</protein>
<keyword evidence="2" id="KW-1133">Transmembrane helix</keyword>
<feature type="compositionally biased region" description="Low complexity" evidence="1">
    <location>
        <begin position="326"/>
        <end position="339"/>
    </location>
</feature>
<feature type="compositionally biased region" description="Polar residues" evidence="1">
    <location>
        <begin position="298"/>
        <end position="311"/>
    </location>
</feature>
<proteinExistence type="predicted"/>
<evidence type="ECO:0000256" key="1">
    <source>
        <dbReference type="SAM" id="MobiDB-lite"/>
    </source>
</evidence>
<dbReference type="VEuPathDB" id="FungiDB:A9K55_003490"/>
<evidence type="ECO:0000313" key="3">
    <source>
        <dbReference type="EMBL" id="ATY58779.1"/>
    </source>
</evidence>
<feature type="transmembrane region" description="Helical" evidence="2">
    <location>
        <begin position="250"/>
        <end position="273"/>
    </location>
</feature>